<proteinExistence type="predicted"/>
<name>A0A9X2WIS3_9GAMM</name>
<evidence type="ECO:0000313" key="1">
    <source>
        <dbReference type="EMBL" id="MCT7360899.1"/>
    </source>
</evidence>
<keyword evidence="2" id="KW-1185">Reference proteome</keyword>
<reference evidence="1" key="2">
    <citation type="submission" date="2022-08" db="EMBL/GenBank/DDBJ databases">
        <authorList>
            <person name="Dong C."/>
        </authorList>
    </citation>
    <scope>NUCLEOTIDE SEQUENCE</scope>
    <source>
        <strain evidence="1">59MF3M-4</strain>
    </source>
</reference>
<evidence type="ECO:0000313" key="2">
    <source>
        <dbReference type="Proteomes" id="UP001147830"/>
    </source>
</evidence>
<dbReference type="AlphaFoldDB" id="A0A9X2WIS3"/>
<reference evidence="1" key="1">
    <citation type="journal article" date="2022" name="Front. Microbiol.">
        <title>Genome-based taxonomic rearrangement of Oceanobacter-related bacteria including the description of Thalassolituus hydrocarbonoclasticus sp. nov. and Thalassolituus pacificus sp. nov. and emended description of the genus Thalassolituus.</title>
        <authorList>
            <person name="Dong C."/>
            <person name="Wei L."/>
            <person name="Wang J."/>
            <person name="Lai Q."/>
            <person name="Huang Z."/>
            <person name="Shao Z."/>
        </authorList>
    </citation>
    <scope>NUCLEOTIDE SEQUENCE</scope>
    <source>
        <strain evidence="1">59MF3M-4</strain>
    </source>
</reference>
<organism evidence="1 2">
    <name type="scientific">Thalassolituus pacificus</name>
    <dbReference type="NCBI Taxonomy" id="2975440"/>
    <lineage>
        <taxon>Bacteria</taxon>
        <taxon>Pseudomonadati</taxon>
        <taxon>Pseudomonadota</taxon>
        <taxon>Gammaproteobacteria</taxon>
        <taxon>Oceanospirillales</taxon>
        <taxon>Oceanospirillaceae</taxon>
        <taxon>Thalassolituus</taxon>
    </lineage>
</organism>
<protein>
    <submittedName>
        <fullName evidence="1">Uncharacterized protein</fullName>
    </submittedName>
</protein>
<dbReference type="Proteomes" id="UP001147830">
    <property type="component" value="Unassembled WGS sequence"/>
</dbReference>
<comment type="caution">
    <text evidence="1">The sequence shown here is derived from an EMBL/GenBank/DDBJ whole genome shotgun (WGS) entry which is preliminary data.</text>
</comment>
<dbReference type="RefSeq" id="WP_260977733.1">
    <property type="nucleotide sequence ID" value="NZ_JAOANI010000029.1"/>
</dbReference>
<dbReference type="EMBL" id="JAOANI010000029">
    <property type="protein sequence ID" value="MCT7360899.1"/>
    <property type="molecule type" value="Genomic_DNA"/>
</dbReference>
<sequence>MDVTPDIRTSLEDTLQRWSNTLLSRNNNPSTFSNSAGWRQHFFVFDAIDTQHAVITFDEREQAFIASYCFNQEHFISDAFPTEAEALASKSFSLRNSNLHQHQAIYLGKQWQVLNRACDSSTFPDDAPSLCDRVVQRSGNKVCVNDYDCRETNNIALSLGNKTYVQPFDCSITTEPLPARTPPGIKGDMAFVIYDLPDDDGKNVEIQFRLTFDFKTKGKAYRAHSIVRFYETENIGWYEIPAKDQLKSQIHLFLKSAILHNKTELERKFGGIFREGPAFPADDEKIAVLAENMWSRIMVDYI</sequence>
<gene>
    <name evidence="1" type="ORF">NYR02_17895</name>
</gene>
<accession>A0A9X2WIS3</accession>